<reference evidence="1 2" key="1">
    <citation type="submission" date="2023-11" db="EMBL/GenBank/DDBJ databases">
        <title>First isolation, identification, and characterization of non-pathogenic Epilithonimonas ginsengisoli isolated from diseased farmed rainbow trout (Oncorhynchus mykiss) in Chile.</title>
        <authorList>
            <person name="Miranda C.D."/>
            <person name="Irgang R."/>
            <person name="Concha C."/>
            <person name="Rojas R."/>
            <person name="Avendano R."/>
        </authorList>
    </citation>
    <scope>NUCLEOTIDE SEQUENCE [LARGE SCALE GENOMIC DNA]</scope>
    <source>
        <strain evidence="1 2">FP99</strain>
    </source>
</reference>
<dbReference type="PROSITE" id="PS51257">
    <property type="entry name" value="PROKAR_LIPOPROTEIN"/>
    <property type="match status" value="1"/>
</dbReference>
<accession>A0ABU4JKP1</accession>
<proteinExistence type="predicted"/>
<gene>
    <name evidence="1" type="ORF">NG800_015195</name>
</gene>
<sequence>MKNILTSLLLIIISLGFGVQSCEKKNEKTTEKTSIKNNETNSEIDTVKDKIEIGFVDTFEKLPKFVIDPTSEAEFNVQAETKDFVVDKIEKSNNCFYIQTSKQKLKFKEYGDNEHNGSEYLGFNKNLDLFAVQNNSVTEGLGFAEMTLIHRSTNFVYEIISLGDWSVSLPKMSMNNKFMVYFQNPEYESKTLSIAVLKIDKTQPSKHFLKEYSSCFVDNGLSIEEIRWKNDDKIYFKMYKSSLDENGNEFKTYKYYFAKIN</sequence>
<evidence type="ECO:0000313" key="2">
    <source>
        <dbReference type="Proteomes" id="UP001204439"/>
    </source>
</evidence>
<comment type="caution">
    <text evidence="1">The sequence shown here is derived from an EMBL/GenBank/DDBJ whole genome shotgun (WGS) entry which is preliminary data.</text>
</comment>
<evidence type="ECO:0008006" key="3">
    <source>
        <dbReference type="Google" id="ProtNLM"/>
    </source>
</evidence>
<evidence type="ECO:0000313" key="1">
    <source>
        <dbReference type="EMBL" id="MDW8550272.1"/>
    </source>
</evidence>
<name>A0ABU4JKP1_9FLAO</name>
<dbReference type="RefSeq" id="WP_131797835.1">
    <property type="nucleotide sequence ID" value="NZ_JAMXLT020000028.1"/>
</dbReference>
<dbReference type="EMBL" id="JAMXLT020000028">
    <property type="protein sequence ID" value="MDW8550272.1"/>
    <property type="molecule type" value="Genomic_DNA"/>
</dbReference>
<protein>
    <recommendedName>
        <fullName evidence="3">Lipoprotein</fullName>
    </recommendedName>
</protein>
<organism evidence="1 2">
    <name type="scientific">Epilithonimonas ginsengisoli</name>
    <dbReference type="NCBI Taxonomy" id="1245592"/>
    <lineage>
        <taxon>Bacteria</taxon>
        <taxon>Pseudomonadati</taxon>
        <taxon>Bacteroidota</taxon>
        <taxon>Flavobacteriia</taxon>
        <taxon>Flavobacteriales</taxon>
        <taxon>Weeksellaceae</taxon>
        <taxon>Chryseobacterium group</taxon>
        <taxon>Epilithonimonas</taxon>
    </lineage>
</organism>
<keyword evidence="2" id="KW-1185">Reference proteome</keyword>
<dbReference type="Proteomes" id="UP001204439">
    <property type="component" value="Unassembled WGS sequence"/>
</dbReference>